<reference evidence="1" key="1">
    <citation type="submission" date="2020-06" db="EMBL/GenBank/DDBJ databases">
        <authorList>
            <person name="Li T."/>
            <person name="Hu X."/>
            <person name="Zhang T."/>
            <person name="Song X."/>
            <person name="Zhang H."/>
            <person name="Dai N."/>
            <person name="Sheng W."/>
            <person name="Hou X."/>
            <person name="Wei L."/>
        </authorList>
    </citation>
    <scope>NUCLEOTIDE SEQUENCE</scope>
    <source>
        <strain evidence="1">KEN8</strain>
        <tissue evidence="1">Leaf</tissue>
    </source>
</reference>
<gene>
    <name evidence="1" type="ORF">Scaly_0040000</name>
</gene>
<protein>
    <submittedName>
        <fullName evidence="1">Uncharacterized protein</fullName>
    </submittedName>
</protein>
<accession>A0AAW2STK7</accession>
<dbReference type="AlphaFoldDB" id="A0AAW2STK7"/>
<sequence length="103" mass="11787">MNTTRADWLRNLVGDVPLWGSFEPVSLHYDLQAAIEIAKNYTYNGKRRHINIIHGAVKDLSKIEIISLDYVRSERDFADPLTMGLTRRIILDTSRAMGLKSLE</sequence>
<comment type="caution">
    <text evidence="1">The sequence shown here is derived from an EMBL/GenBank/DDBJ whole genome shotgun (WGS) entry which is preliminary data.</text>
</comment>
<proteinExistence type="predicted"/>
<name>A0AAW2STK7_9LAMI</name>
<evidence type="ECO:0000313" key="1">
    <source>
        <dbReference type="EMBL" id="KAL0395916.1"/>
    </source>
</evidence>
<organism evidence="1">
    <name type="scientific">Sesamum calycinum</name>
    <dbReference type="NCBI Taxonomy" id="2727403"/>
    <lineage>
        <taxon>Eukaryota</taxon>
        <taxon>Viridiplantae</taxon>
        <taxon>Streptophyta</taxon>
        <taxon>Embryophyta</taxon>
        <taxon>Tracheophyta</taxon>
        <taxon>Spermatophyta</taxon>
        <taxon>Magnoliopsida</taxon>
        <taxon>eudicotyledons</taxon>
        <taxon>Gunneridae</taxon>
        <taxon>Pentapetalae</taxon>
        <taxon>asterids</taxon>
        <taxon>lamiids</taxon>
        <taxon>Lamiales</taxon>
        <taxon>Pedaliaceae</taxon>
        <taxon>Sesamum</taxon>
    </lineage>
</organism>
<dbReference type="EMBL" id="JACGWM010000001">
    <property type="protein sequence ID" value="KAL0395916.1"/>
    <property type="molecule type" value="Genomic_DNA"/>
</dbReference>
<reference evidence="1" key="2">
    <citation type="journal article" date="2024" name="Plant">
        <title>Genomic evolution and insights into agronomic trait innovations of Sesamum species.</title>
        <authorList>
            <person name="Miao H."/>
            <person name="Wang L."/>
            <person name="Qu L."/>
            <person name="Liu H."/>
            <person name="Sun Y."/>
            <person name="Le M."/>
            <person name="Wang Q."/>
            <person name="Wei S."/>
            <person name="Zheng Y."/>
            <person name="Lin W."/>
            <person name="Duan Y."/>
            <person name="Cao H."/>
            <person name="Xiong S."/>
            <person name="Wang X."/>
            <person name="Wei L."/>
            <person name="Li C."/>
            <person name="Ma Q."/>
            <person name="Ju M."/>
            <person name="Zhao R."/>
            <person name="Li G."/>
            <person name="Mu C."/>
            <person name="Tian Q."/>
            <person name="Mei H."/>
            <person name="Zhang T."/>
            <person name="Gao T."/>
            <person name="Zhang H."/>
        </authorList>
    </citation>
    <scope>NUCLEOTIDE SEQUENCE</scope>
    <source>
        <strain evidence="1">KEN8</strain>
    </source>
</reference>